<dbReference type="Gene3D" id="2.40.128.260">
    <property type="entry name" value="Type IV secretion system, VirB10/TraB/TrbI"/>
    <property type="match status" value="2"/>
</dbReference>
<comment type="subcellular location">
    <subcellularLocation>
        <location evidence="1">Membrane</location>
        <topology evidence="1">Single-pass membrane protein</topology>
    </subcellularLocation>
</comment>
<dbReference type="RefSeq" id="WP_148309073.1">
    <property type="nucleotide sequence ID" value="NZ_CP009122.1"/>
</dbReference>
<dbReference type="Proteomes" id="UP000030907">
    <property type="component" value="Chromosome"/>
</dbReference>
<evidence type="ECO:0000256" key="3">
    <source>
        <dbReference type="ARBA" id="ARBA00022692"/>
    </source>
</evidence>
<dbReference type="InterPro" id="IPR005498">
    <property type="entry name" value="T4SS_VirB10/TraB/TrbI"/>
</dbReference>
<dbReference type="AlphaFoldDB" id="A0A0A7PG25"/>
<dbReference type="OrthoDB" id="9807354at2"/>
<keyword evidence="4" id="KW-1133">Transmembrane helix</keyword>
<dbReference type="STRING" id="1515612.SKP52_10110"/>
<dbReference type="GO" id="GO:0016020">
    <property type="term" value="C:membrane"/>
    <property type="evidence" value="ECO:0007669"/>
    <property type="project" value="UniProtKB-SubCell"/>
</dbReference>
<evidence type="ECO:0000313" key="8">
    <source>
        <dbReference type="Proteomes" id="UP000030907"/>
    </source>
</evidence>
<name>A0A0A7PG25_9SPHN</name>
<dbReference type="EMBL" id="CP009122">
    <property type="protein sequence ID" value="AJA08929.1"/>
    <property type="molecule type" value="Genomic_DNA"/>
</dbReference>
<comment type="similarity">
    <text evidence="2">Belongs to the TrbI/VirB10 family.</text>
</comment>
<keyword evidence="8" id="KW-1185">Reference proteome</keyword>
<dbReference type="HOGENOM" id="CLU_041899_0_0_5"/>
<gene>
    <name evidence="7" type="ORF">SKP52_10110</name>
</gene>
<dbReference type="Pfam" id="PF03743">
    <property type="entry name" value="TrbI"/>
    <property type="match status" value="1"/>
</dbReference>
<keyword evidence="3" id="KW-0812">Transmembrane</keyword>
<accession>A0A0A7PG25</accession>
<dbReference type="CDD" id="cd16429">
    <property type="entry name" value="VirB10"/>
    <property type="match status" value="1"/>
</dbReference>
<evidence type="ECO:0000256" key="4">
    <source>
        <dbReference type="ARBA" id="ARBA00022989"/>
    </source>
</evidence>
<evidence type="ECO:0000313" key="7">
    <source>
        <dbReference type="EMBL" id="AJA08929.1"/>
    </source>
</evidence>
<sequence length="334" mass="34058">MAIGIGAVIAAALLFSVLEARRRALSAPAVRPAPSELVGASQSLPPLYIPPVPRAATALPFTPPPSPVAVSREPQLLPAPAPTPPSYSQPPSISYAPPPPQEIPAPRTSGGAILIVDSQARPVADGAAPQASSGQSAVSLGTAARSRAGSIANRATTVPQGTLIPAVLETAINSTGAGFARALVQRDVHGFDGTRVLIPRGSRLIGEYASDTSPGQKRAFVTWTRLIRPDGVTIALQSPATDPVGVGGVRARVNSHFFERFAGSILQTAMLIGGNLAARSVGDSVVIALPGSLPGAGTTTQATQIPPTLSVRQGTSISVFVARDLDFTGVEAPR</sequence>
<organism evidence="7 8">
    <name type="scientific">Sphingopyxis fribergensis</name>
    <dbReference type="NCBI Taxonomy" id="1515612"/>
    <lineage>
        <taxon>Bacteria</taxon>
        <taxon>Pseudomonadati</taxon>
        <taxon>Pseudomonadota</taxon>
        <taxon>Alphaproteobacteria</taxon>
        <taxon>Sphingomonadales</taxon>
        <taxon>Sphingomonadaceae</taxon>
        <taxon>Sphingopyxis</taxon>
    </lineage>
</organism>
<evidence type="ECO:0000256" key="5">
    <source>
        <dbReference type="ARBA" id="ARBA00023136"/>
    </source>
</evidence>
<proteinExistence type="inferred from homology"/>
<protein>
    <submittedName>
        <fullName evidence="7">Conjugation TrbI family protein</fullName>
    </submittedName>
</protein>
<evidence type="ECO:0000256" key="2">
    <source>
        <dbReference type="ARBA" id="ARBA00010265"/>
    </source>
</evidence>
<dbReference type="InterPro" id="IPR042217">
    <property type="entry name" value="T4SS_VirB10/TrbI"/>
</dbReference>
<feature type="compositionally biased region" description="Pro residues" evidence="6">
    <location>
        <begin position="77"/>
        <end position="88"/>
    </location>
</feature>
<evidence type="ECO:0000256" key="1">
    <source>
        <dbReference type="ARBA" id="ARBA00004167"/>
    </source>
</evidence>
<feature type="region of interest" description="Disordered" evidence="6">
    <location>
        <begin position="64"/>
        <end position="108"/>
    </location>
</feature>
<dbReference type="KEGG" id="sphk:SKP52_10110"/>
<reference evidence="7 8" key="1">
    <citation type="journal article" date="2015" name="Int. J. Syst. Evol. Microbiol.">
        <title>Description of Sphingopyxis fribergensis sp. nov. - a soil bacterium with the ability to degrade styrene and phenylacetic acid.</title>
        <authorList>
            <person name="Oelschlagel M."/>
            <person name="Ruckert C."/>
            <person name="Kalinowski J."/>
            <person name="Schmidt G."/>
            <person name="Schlomann M."/>
            <person name="Tischler D."/>
        </authorList>
    </citation>
    <scope>NUCLEOTIDE SEQUENCE [LARGE SCALE GENOMIC DNA]</scope>
    <source>
        <strain evidence="7 8">Kp5.2</strain>
    </source>
</reference>
<keyword evidence="5" id="KW-0472">Membrane</keyword>
<evidence type="ECO:0000256" key="6">
    <source>
        <dbReference type="SAM" id="MobiDB-lite"/>
    </source>
</evidence>